<dbReference type="InterPro" id="IPR046848">
    <property type="entry name" value="E_motif"/>
</dbReference>
<dbReference type="Pfam" id="PF20431">
    <property type="entry name" value="E_motif"/>
    <property type="match status" value="1"/>
</dbReference>
<comment type="similarity">
    <text evidence="1">Belongs to the PPR family. PCMP-H subfamily.</text>
</comment>
<dbReference type="AlphaFoldDB" id="A0AAV1CIL7"/>
<keyword evidence="2" id="KW-0677">Repeat</keyword>
<evidence type="ECO:0000313" key="4">
    <source>
        <dbReference type="EMBL" id="CAI9095554.1"/>
    </source>
</evidence>
<dbReference type="GO" id="GO:0008270">
    <property type="term" value="F:zinc ion binding"/>
    <property type="evidence" value="ECO:0007669"/>
    <property type="project" value="InterPro"/>
</dbReference>
<dbReference type="GO" id="GO:0003723">
    <property type="term" value="F:RNA binding"/>
    <property type="evidence" value="ECO:0007669"/>
    <property type="project" value="InterPro"/>
</dbReference>
<evidence type="ECO:0000259" key="3">
    <source>
        <dbReference type="Pfam" id="PF14432"/>
    </source>
</evidence>
<protein>
    <submittedName>
        <fullName evidence="4">OLC1v1031537C1</fullName>
    </submittedName>
</protein>
<evidence type="ECO:0000256" key="2">
    <source>
        <dbReference type="ARBA" id="ARBA00022737"/>
    </source>
</evidence>
<sequence>MIIGYGIHGMGLEAISLFQNMLVVDQKPDDVTFIGLLSGCGHAGLVGEGMQGLEDAYKLIQEMPLESDSLGPEGTRNFVLLSNIYSTDGRWDDTAVMQKSLGFKKIPGSSWIEVDGVIHAFLGGDQSHPESAKINAKLLQLRAEMKKLGDSAEANFVYQDVEEEEKEHILLYHSEKLAVAVGLLNMHGRSLTSVTKNLRVCGD</sequence>
<reference evidence="4" key="1">
    <citation type="submission" date="2023-03" db="EMBL/GenBank/DDBJ databases">
        <authorList>
            <person name="Julca I."/>
        </authorList>
    </citation>
    <scope>NUCLEOTIDE SEQUENCE</scope>
</reference>
<name>A0AAV1CIL7_OLDCO</name>
<keyword evidence="5" id="KW-1185">Reference proteome</keyword>
<feature type="domain" description="DYW" evidence="3">
    <location>
        <begin position="150"/>
        <end position="203"/>
    </location>
</feature>
<evidence type="ECO:0000313" key="5">
    <source>
        <dbReference type="Proteomes" id="UP001161247"/>
    </source>
</evidence>
<dbReference type="PANTHER" id="PTHR47926">
    <property type="entry name" value="PENTATRICOPEPTIDE REPEAT-CONTAINING PROTEIN"/>
    <property type="match status" value="1"/>
</dbReference>
<dbReference type="InterPro" id="IPR032867">
    <property type="entry name" value="DYW_dom"/>
</dbReference>
<dbReference type="InterPro" id="IPR046960">
    <property type="entry name" value="PPR_At4g14850-like_plant"/>
</dbReference>
<dbReference type="InterPro" id="IPR002885">
    <property type="entry name" value="PPR_rpt"/>
</dbReference>
<dbReference type="EMBL" id="OX459119">
    <property type="protein sequence ID" value="CAI9095554.1"/>
    <property type="molecule type" value="Genomic_DNA"/>
</dbReference>
<organism evidence="4 5">
    <name type="scientific">Oldenlandia corymbosa var. corymbosa</name>
    <dbReference type="NCBI Taxonomy" id="529605"/>
    <lineage>
        <taxon>Eukaryota</taxon>
        <taxon>Viridiplantae</taxon>
        <taxon>Streptophyta</taxon>
        <taxon>Embryophyta</taxon>
        <taxon>Tracheophyta</taxon>
        <taxon>Spermatophyta</taxon>
        <taxon>Magnoliopsida</taxon>
        <taxon>eudicotyledons</taxon>
        <taxon>Gunneridae</taxon>
        <taxon>Pentapetalae</taxon>
        <taxon>asterids</taxon>
        <taxon>lamiids</taxon>
        <taxon>Gentianales</taxon>
        <taxon>Rubiaceae</taxon>
        <taxon>Rubioideae</taxon>
        <taxon>Spermacoceae</taxon>
        <taxon>Hedyotis-Oldenlandia complex</taxon>
        <taxon>Oldenlandia</taxon>
    </lineage>
</organism>
<dbReference type="PANTHER" id="PTHR47926:SF347">
    <property type="entry name" value="PENTATRICOPEPTIDE REPEAT-CONTAINING PROTEIN"/>
    <property type="match status" value="1"/>
</dbReference>
<dbReference type="Proteomes" id="UP001161247">
    <property type="component" value="Chromosome 2"/>
</dbReference>
<accession>A0AAV1CIL7</accession>
<dbReference type="Gene3D" id="1.25.40.10">
    <property type="entry name" value="Tetratricopeptide repeat domain"/>
    <property type="match status" value="1"/>
</dbReference>
<dbReference type="Pfam" id="PF01535">
    <property type="entry name" value="PPR"/>
    <property type="match status" value="1"/>
</dbReference>
<gene>
    <name evidence="4" type="ORF">OLC1_LOCUS6496</name>
</gene>
<proteinExistence type="inferred from homology"/>
<evidence type="ECO:0000256" key="1">
    <source>
        <dbReference type="ARBA" id="ARBA00006643"/>
    </source>
</evidence>
<dbReference type="InterPro" id="IPR011990">
    <property type="entry name" value="TPR-like_helical_dom_sf"/>
</dbReference>
<dbReference type="GO" id="GO:0009451">
    <property type="term" value="P:RNA modification"/>
    <property type="evidence" value="ECO:0007669"/>
    <property type="project" value="InterPro"/>
</dbReference>
<dbReference type="Pfam" id="PF14432">
    <property type="entry name" value="DYW_deaminase"/>
    <property type="match status" value="1"/>
</dbReference>